<evidence type="ECO:0000256" key="10">
    <source>
        <dbReference type="ARBA" id="ARBA00023004"/>
    </source>
</evidence>
<dbReference type="VEuPathDB" id="FungiDB:PYU1_G009947"/>
<dbReference type="GO" id="GO:0005506">
    <property type="term" value="F:iron ion binding"/>
    <property type="evidence" value="ECO:0007669"/>
    <property type="project" value="InterPro"/>
</dbReference>
<comment type="function">
    <text evidence="14">Converts trimethyllysine (TML) into hydroxytrimethyllysine (HTML).</text>
</comment>
<accession>K3WYB6</accession>
<dbReference type="InterPro" id="IPR010376">
    <property type="entry name" value="GBBH-like_N"/>
</dbReference>
<evidence type="ECO:0000256" key="11">
    <source>
        <dbReference type="ARBA" id="ARBA00030363"/>
    </source>
</evidence>
<evidence type="ECO:0000256" key="3">
    <source>
        <dbReference type="ARBA" id="ARBA00005022"/>
    </source>
</evidence>
<dbReference type="FunFam" id="3.30.2020.30:FF:000002">
    <property type="entry name" value="Putative gamma-butyrobetaine dioxygenase"/>
    <property type="match status" value="1"/>
</dbReference>
<dbReference type="OMA" id="EKVCIQP"/>
<keyword evidence="10" id="KW-0408">Iron</keyword>
<comment type="similarity">
    <text evidence="4">Belongs to the gamma-BBH/TMLD family.</text>
</comment>
<evidence type="ECO:0000256" key="12">
    <source>
        <dbReference type="ARBA" id="ARBA00031778"/>
    </source>
</evidence>
<feature type="domain" description="Gamma-butyrobetaine hydroxylase-like N-terminal" evidence="17">
    <location>
        <begin position="49"/>
        <end position="118"/>
    </location>
</feature>
<dbReference type="PANTHER" id="PTHR10696">
    <property type="entry name" value="GAMMA-BUTYROBETAINE HYDROXYLASE-RELATED"/>
    <property type="match status" value="1"/>
</dbReference>
<proteinExistence type="inferred from homology"/>
<dbReference type="NCBIfam" id="TIGR02410">
    <property type="entry name" value="carnitine_TMLD"/>
    <property type="match status" value="1"/>
</dbReference>
<dbReference type="Proteomes" id="UP000019132">
    <property type="component" value="Unassembled WGS sequence"/>
</dbReference>
<dbReference type="AlphaFoldDB" id="K3WYB6"/>
<dbReference type="CDD" id="cd00250">
    <property type="entry name" value="CAS_like"/>
    <property type="match status" value="1"/>
</dbReference>
<dbReference type="PANTHER" id="PTHR10696:SF51">
    <property type="entry name" value="TRIMETHYLLYSINE DIOXYGENASE, MITOCHONDRIAL"/>
    <property type="match status" value="1"/>
</dbReference>
<organism evidence="18 19">
    <name type="scientific">Globisporangium ultimum (strain ATCC 200006 / CBS 805.95 / DAOM BR144)</name>
    <name type="common">Pythium ultimum</name>
    <dbReference type="NCBI Taxonomy" id="431595"/>
    <lineage>
        <taxon>Eukaryota</taxon>
        <taxon>Sar</taxon>
        <taxon>Stramenopiles</taxon>
        <taxon>Oomycota</taxon>
        <taxon>Peronosporomycetes</taxon>
        <taxon>Pythiales</taxon>
        <taxon>Pythiaceae</taxon>
        <taxon>Globisporangium</taxon>
    </lineage>
</organism>
<dbReference type="InterPro" id="IPR042098">
    <property type="entry name" value="TauD-like_sf"/>
</dbReference>
<comment type="cofactor">
    <cofactor evidence="1">
        <name>Fe(2+)</name>
        <dbReference type="ChEBI" id="CHEBI:29033"/>
    </cofactor>
</comment>
<evidence type="ECO:0000256" key="2">
    <source>
        <dbReference type="ARBA" id="ARBA00001961"/>
    </source>
</evidence>
<dbReference type="InterPro" id="IPR003819">
    <property type="entry name" value="TauD/TfdA-like"/>
</dbReference>
<evidence type="ECO:0000313" key="18">
    <source>
        <dbReference type="EnsemblProtists" id="PYU1_T009965"/>
    </source>
</evidence>
<dbReference type="InterPro" id="IPR038492">
    <property type="entry name" value="GBBH-like_N_sf"/>
</dbReference>
<dbReference type="FunFam" id="3.60.130.10:FF:000054">
    <property type="entry name" value="Uncharacterized protein"/>
    <property type="match status" value="1"/>
</dbReference>
<dbReference type="EnsemblProtists" id="PYU1_T009965">
    <property type="protein sequence ID" value="PYU1_T009965"/>
    <property type="gene ID" value="PYU1_G009947"/>
</dbReference>
<feature type="domain" description="TauD/TfdA-like" evidence="16">
    <location>
        <begin position="169"/>
        <end position="405"/>
    </location>
</feature>
<dbReference type="STRING" id="431595.K3WYB6"/>
<evidence type="ECO:0000256" key="7">
    <source>
        <dbReference type="ARBA" id="ARBA00022873"/>
    </source>
</evidence>
<dbReference type="Gene3D" id="3.60.130.10">
    <property type="entry name" value="Clavaminate synthase-like"/>
    <property type="match status" value="1"/>
</dbReference>
<evidence type="ECO:0000256" key="9">
    <source>
        <dbReference type="ARBA" id="ARBA00023002"/>
    </source>
</evidence>
<dbReference type="GO" id="GO:0005739">
    <property type="term" value="C:mitochondrion"/>
    <property type="evidence" value="ECO:0007669"/>
    <property type="project" value="TreeGrafter"/>
</dbReference>
<dbReference type="Pfam" id="PF06155">
    <property type="entry name" value="GBBH-like_N"/>
    <property type="match status" value="1"/>
</dbReference>
<keyword evidence="7" id="KW-0124">Carnitine biosynthesis</keyword>
<dbReference type="HOGENOM" id="CLU_021859_2_0_1"/>
<evidence type="ECO:0000256" key="6">
    <source>
        <dbReference type="ARBA" id="ARBA00022723"/>
    </source>
</evidence>
<sequence>MRRTLRPFRSLLGATRAPTSTSSPMLQIASRAFASSAGSRVKSVQELPSERAVAVTWDDGFAAKFHKLWLRDHCTCPACLHPETKQRQIDTASIPLDPACHDVKVSDNGNMAIAWESSVKGTTCRASEFDAQWLRDNAYARDANAYPLNHHQQTLTTRTLWDGSLEIPQHDFAATMRDLKPAMQDLYKYGLVMISNTPSSMDETEAFSRKIGFVLRTIYGEMWTTNPQTEDQEYNDTASTNMELLHHTDGTYMRDPPGLQIFNCVAQAGEGGESRYIDAFHVVEKLRAQNPVAYKFLSTTPLNYHHFDNDAHMATMEPIIRVDHADNVVQFRHNDYDRAPLTHLSFDDVQRFYEYHRELMTLMRDPTMETTVKLRVGEMIVVDNQRVMHGRNAFDGGDRALIGSYIGRNEYDSRLRVLGII</sequence>
<dbReference type="GO" id="GO:0050353">
    <property type="term" value="F:trimethyllysine dioxygenase activity"/>
    <property type="evidence" value="ECO:0007669"/>
    <property type="project" value="UniProtKB-EC"/>
</dbReference>
<name>K3WYB6_GLOUD</name>
<dbReference type="InParanoid" id="K3WYB6"/>
<evidence type="ECO:0000256" key="5">
    <source>
        <dbReference type="ARBA" id="ARBA00012267"/>
    </source>
</evidence>
<dbReference type="Pfam" id="PF02668">
    <property type="entry name" value="TauD"/>
    <property type="match status" value="1"/>
</dbReference>
<protein>
    <recommendedName>
        <fullName evidence="5">trimethyllysine dioxygenase</fullName>
        <ecNumber evidence="5">1.14.11.8</ecNumber>
    </recommendedName>
    <alternativeName>
        <fullName evidence="12">Epsilon-trimethyllysine 2-oxoglutarate dioxygenase</fullName>
    </alternativeName>
    <alternativeName>
        <fullName evidence="11">TML hydroxylase</fullName>
    </alternativeName>
    <alternativeName>
        <fullName evidence="13">TML-alpha-ketoglutarate dioxygenase</fullName>
    </alternativeName>
</protein>
<dbReference type="Gene3D" id="3.30.2020.30">
    <property type="match status" value="1"/>
</dbReference>
<dbReference type="InterPro" id="IPR050411">
    <property type="entry name" value="AlphaKG_dependent_hydroxylases"/>
</dbReference>
<evidence type="ECO:0000256" key="1">
    <source>
        <dbReference type="ARBA" id="ARBA00001954"/>
    </source>
</evidence>
<dbReference type="SUPFAM" id="SSF51197">
    <property type="entry name" value="Clavaminate synthase-like"/>
    <property type="match status" value="1"/>
</dbReference>
<reference evidence="18" key="3">
    <citation type="submission" date="2015-02" db="UniProtKB">
        <authorList>
            <consortium name="EnsemblProtists"/>
        </authorList>
    </citation>
    <scope>IDENTIFICATION</scope>
    <source>
        <strain evidence="18">DAOM BR144</strain>
    </source>
</reference>
<dbReference type="EMBL" id="GL376624">
    <property type="status" value="NOT_ANNOTATED_CDS"/>
    <property type="molecule type" value="Genomic_DNA"/>
</dbReference>
<keyword evidence="9" id="KW-0560">Oxidoreductase</keyword>
<keyword evidence="19" id="KW-1185">Reference proteome</keyword>
<evidence type="ECO:0000313" key="19">
    <source>
        <dbReference type="Proteomes" id="UP000019132"/>
    </source>
</evidence>
<reference evidence="19" key="2">
    <citation type="submission" date="2010-04" db="EMBL/GenBank/DDBJ databases">
        <authorList>
            <person name="Buell R."/>
            <person name="Hamilton J."/>
            <person name="Hostetler J."/>
        </authorList>
    </citation>
    <scope>NUCLEOTIDE SEQUENCE [LARGE SCALE GENOMIC DNA]</scope>
    <source>
        <strain evidence="19">DAOM:BR144</strain>
    </source>
</reference>
<evidence type="ECO:0000259" key="17">
    <source>
        <dbReference type="Pfam" id="PF06155"/>
    </source>
</evidence>
<evidence type="ECO:0000259" key="16">
    <source>
        <dbReference type="Pfam" id="PF02668"/>
    </source>
</evidence>
<evidence type="ECO:0000256" key="8">
    <source>
        <dbReference type="ARBA" id="ARBA00022964"/>
    </source>
</evidence>
<dbReference type="eggNOG" id="KOG3889">
    <property type="taxonomic scope" value="Eukaryota"/>
</dbReference>
<keyword evidence="6" id="KW-0479">Metal-binding</keyword>
<dbReference type="GO" id="GO:0045329">
    <property type="term" value="P:carnitine biosynthetic process"/>
    <property type="evidence" value="ECO:0007669"/>
    <property type="project" value="UniProtKB-UniPathway"/>
</dbReference>
<evidence type="ECO:0000256" key="14">
    <source>
        <dbReference type="ARBA" id="ARBA00046008"/>
    </source>
</evidence>
<keyword evidence="8" id="KW-0223">Dioxygenase</keyword>
<dbReference type="UniPathway" id="UPA00118"/>
<comment type="cofactor">
    <cofactor evidence="2">
        <name>L-ascorbate</name>
        <dbReference type="ChEBI" id="CHEBI:38290"/>
    </cofactor>
</comment>
<evidence type="ECO:0000256" key="13">
    <source>
        <dbReference type="ARBA" id="ARBA00032283"/>
    </source>
</evidence>
<dbReference type="EC" id="1.14.11.8" evidence="5"/>
<evidence type="ECO:0000256" key="15">
    <source>
        <dbReference type="ARBA" id="ARBA00049334"/>
    </source>
</evidence>
<dbReference type="InterPro" id="IPR012776">
    <property type="entry name" value="Trimethyllysine_dOase"/>
</dbReference>
<reference evidence="19" key="1">
    <citation type="journal article" date="2010" name="Genome Biol.">
        <title>Genome sequence of the necrotrophic plant pathogen Pythium ultimum reveals original pathogenicity mechanisms and effector repertoire.</title>
        <authorList>
            <person name="Levesque C.A."/>
            <person name="Brouwer H."/>
            <person name="Cano L."/>
            <person name="Hamilton J.P."/>
            <person name="Holt C."/>
            <person name="Huitema E."/>
            <person name="Raffaele S."/>
            <person name="Robideau G.P."/>
            <person name="Thines M."/>
            <person name="Win J."/>
            <person name="Zerillo M.M."/>
            <person name="Beakes G.W."/>
            <person name="Boore J.L."/>
            <person name="Busam D."/>
            <person name="Dumas B."/>
            <person name="Ferriera S."/>
            <person name="Fuerstenberg S.I."/>
            <person name="Gachon C.M."/>
            <person name="Gaulin E."/>
            <person name="Govers F."/>
            <person name="Grenville-Briggs L."/>
            <person name="Horner N."/>
            <person name="Hostetler J."/>
            <person name="Jiang R.H."/>
            <person name="Johnson J."/>
            <person name="Krajaejun T."/>
            <person name="Lin H."/>
            <person name="Meijer H.J."/>
            <person name="Moore B."/>
            <person name="Morris P."/>
            <person name="Phuntmart V."/>
            <person name="Puiu D."/>
            <person name="Shetty J."/>
            <person name="Stajich J.E."/>
            <person name="Tripathy S."/>
            <person name="Wawra S."/>
            <person name="van West P."/>
            <person name="Whitty B.R."/>
            <person name="Coutinho P.M."/>
            <person name="Henrissat B."/>
            <person name="Martin F."/>
            <person name="Thomas P.D."/>
            <person name="Tyler B.M."/>
            <person name="De Vries R.P."/>
            <person name="Kamoun S."/>
            <person name="Yandell M."/>
            <person name="Tisserat N."/>
            <person name="Buell C.R."/>
        </authorList>
    </citation>
    <scope>NUCLEOTIDE SEQUENCE</scope>
    <source>
        <strain evidence="19">DAOM:BR144</strain>
    </source>
</reference>
<comment type="catalytic activity">
    <reaction evidence="15">
        <text>N(6),N(6),N(6)-trimethyl-L-lysine + 2-oxoglutarate + O2 = (3S)-3-hydroxy-N(6),N(6),N(6)-trimethyl-L-lysine + succinate + CO2</text>
        <dbReference type="Rhea" id="RHEA:14181"/>
        <dbReference type="ChEBI" id="CHEBI:15379"/>
        <dbReference type="ChEBI" id="CHEBI:16526"/>
        <dbReference type="ChEBI" id="CHEBI:16810"/>
        <dbReference type="ChEBI" id="CHEBI:30031"/>
        <dbReference type="ChEBI" id="CHEBI:58100"/>
        <dbReference type="ChEBI" id="CHEBI:141499"/>
        <dbReference type="EC" id="1.14.11.8"/>
    </reaction>
</comment>
<comment type="pathway">
    <text evidence="3">Amine and polyamine biosynthesis; carnitine biosynthesis.</text>
</comment>
<evidence type="ECO:0000256" key="4">
    <source>
        <dbReference type="ARBA" id="ARBA00008654"/>
    </source>
</evidence>